<gene>
    <name evidence="5" type="ORF">HanXRQr2_Chr15g0686931</name>
</gene>
<dbReference type="Gene3D" id="3.40.395.10">
    <property type="entry name" value="Adenoviral Proteinase, Chain A"/>
    <property type="match status" value="1"/>
</dbReference>
<dbReference type="Proteomes" id="UP000215914">
    <property type="component" value="Unassembled WGS sequence"/>
</dbReference>
<dbReference type="Gramene" id="mRNA:HanXRQr2_Chr15g0686931">
    <property type="protein sequence ID" value="mRNA:HanXRQr2_Chr15g0686931"/>
    <property type="gene ID" value="HanXRQr2_Chr15g0686931"/>
</dbReference>
<evidence type="ECO:0000256" key="1">
    <source>
        <dbReference type="ARBA" id="ARBA00005234"/>
    </source>
</evidence>
<evidence type="ECO:0000313" key="5">
    <source>
        <dbReference type="EMBL" id="KAF5763999.1"/>
    </source>
</evidence>
<dbReference type="SUPFAM" id="SSF54001">
    <property type="entry name" value="Cysteine proteinases"/>
    <property type="match status" value="1"/>
</dbReference>
<feature type="domain" description="Ubiquitin-like protease family profile" evidence="4">
    <location>
        <begin position="1"/>
        <end position="176"/>
    </location>
</feature>
<reference evidence="5" key="2">
    <citation type="submission" date="2020-06" db="EMBL/GenBank/DDBJ databases">
        <title>Helianthus annuus Genome sequencing and assembly Release 2.</title>
        <authorList>
            <person name="Gouzy J."/>
            <person name="Langlade N."/>
            <person name="Munos S."/>
        </authorList>
    </citation>
    <scope>NUCLEOTIDE SEQUENCE</scope>
    <source>
        <tissue evidence="5">Leaves</tissue>
    </source>
</reference>
<dbReference type="InterPro" id="IPR003653">
    <property type="entry name" value="Peptidase_C48_C"/>
</dbReference>
<dbReference type="GO" id="GO:0008234">
    <property type="term" value="F:cysteine-type peptidase activity"/>
    <property type="evidence" value="ECO:0007669"/>
    <property type="project" value="InterPro"/>
</dbReference>
<evidence type="ECO:0000256" key="2">
    <source>
        <dbReference type="ARBA" id="ARBA00022670"/>
    </source>
</evidence>
<protein>
    <submittedName>
        <fullName evidence="5">Ulp1 protease family catalytic domain, papain-like cysteine peptidase superfamily</fullName>
    </submittedName>
</protein>
<dbReference type="InterPro" id="IPR038765">
    <property type="entry name" value="Papain-like_cys_pep_sf"/>
</dbReference>
<keyword evidence="3" id="KW-0378">Hydrolase</keyword>
<organism evidence="5 6">
    <name type="scientific">Helianthus annuus</name>
    <name type="common">Common sunflower</name>
    <dbReference type="NCBI Taxonomy" id="4232"/>
    <lineage>
        <taxon>Eukaryota</taxon>
        <taxon>Viridiplantae</taxon>
        <taxon>Streptophyta</taxon>
        <taxon>Embryophyta</taxon>
        <taxon>Tracheophyta</taxon>
        <taxon>Spermatophyta</taxon>
        <taxon>Magnoliopsida</taxon>
        <taxon>eudicotyledons</taxon>
        <taxon>Gunneridae</taxon>
        <taxon>Pentapetalae</taxon>
        <taxon>asterids</taxon>
        <taxon>campanulids</taxon>
        <taxon>Asterales</taxon>
        <taxon>Asteraceae</taxon>
        <taxon>Asteroideae</taxon>
        <taxon>Heliantheae alliance</taxon>
        <taxon>Heliantheae</taxon>
        <taxon>Helianthus</taxon>
    </lineage>
</organism>
<evidence type="ECO:0000259" key="4">
    <source>
        <dbReference type="PROSITE" id="PS50600"/>
    </source>
</evidence>
<evidence type="ECO:0000313" key="6">
    <source>
        <dbReference type="Proteomes" id="UP000215914"/>
    </source>
</evidence>
<name>A0A9K3E0I0_HELAN</name>
<dbReference type="GO" id="GO:0006508">
    <property type="term" value="P:proteolysis"/>
    <property type="evidence" value="ECO:0007669"/>
    <property type="project" value="UniProtKB-KW"/>
</dbReference>
<keyword evidence="2 5" id="KW-0645">Protease</keyword>
<dbReference type="EMBL" id="MNCJ02000330">
    <property type="protein sequence ID" value="KAF5763999.1"/>
    <property type="molecule type" value="Genomic_DNA"/>
</dbReference>
<sequence>MGTRVVFEWMLMDQQMQNEKRMDRFRKNMRAGVYGNQKLFDLRSFDMVLFPVLVAGHFYLLAFELKNPAITLIDNGAENYTRRVLDSDSYINKSVPYKYASMKCLYLECALVEYYLTVIDVICKQKEMFVHYLEEVNHSKAAVIKSLEIKQRKLEWATNGNRTDCGVFLMRHMEKYMGSHVPFDVGFSLNGSRKMKEVRHLRMKYGSHILLSPSNTLKGKIQGAMSRA</sequence>
<evidence type="ECO:0000256" key="3">
    <source>
        <dbReference type="ARBA" id="ARBA00022801"/>
    </source>
</evidence>
<proteinExistence type="inferred from homology"/>
<reference evidence="5" key="1">
    <citation type="journal article" date="2017" name="Nature">
        <title>The sunflower genome provides insights into oil metabolism, flowering and Asterid evolution.</title>
        <authorList>
            <person name="Badouin H."/>
            <person name="Gouzy J."/>
            <person name="Grassa C.J."/>
            <person name="Murat F."/>
            <person name="Staton S.E."/>
            <person name="Cottret L."/>
            <person name="Lelandais-Briere C."/>
            <person name="Owens G.L."/>
            <person name="Carrere S."/>
            <person name="Mayjonade B."/>
            <person name="Legrand L."/>
            <person name="Gill N."/>
            <person name="Kane N.C."/>
            <person name="Bowers J.E."/>
            <person name="Hubner S."/>
            <person name="Bellec A."/>
            <person name="Berard A."/>
            <person name="Berges H."/>
            <person name="Blanchet N."/>
            <person name="Boniface M.C."/>
            <person name="Brunel D."/>
            <person name="Catrice O."/>
            <person name="Chaidir N."/>
            <person name="Claudel C."/>
            <person name="Donnadieu C."/>
            <person name="Faraut T."/>
            <person name="Fievet G."/>
            <person name="Helmstetter N."/>
            <person name="King M."/>
            <person name="Knapp S.J."/>
            <person name="Lai Z."/>
            <person name="Le Paslier M.C."/>
            <person name="Lippi Y."/>
            <person name="Lorenzon L."/>
            <person name="Mandel J.R."/>
            <person name="Marage G."/>
            <person name="Marchand G."/>
            <person name="Marquand E."/>
            <person name="Bret-Mestries E."/>
            <person name="Morien E."/>
            <person name="Nambeesan S."/>
            <person name="Nguyen T."/>
            <person name="Pegot-Espagnet P."/>
            <person name="Pouilly N."/>
            <person name="Raftis F."/>
            <person name="Sallet E."/>
            <person name="Schiex T."/>
            <person name="Thomas J."/>
            <person name="Vandecasteele C."/>
            <person name="Vares D."/>
            <person name="Vear F."/>
            <person name="Vautrin S."/>
            <person name="Crespi M."/>
            <person name="Mangin B."/>
            <person name="Burke J.M."/>
            <person name="Salse J."/>
            <person name="Munos S."/>
            <person name="Vincourt P."/>
            <person name="Rieseberg L.H."/>
            <person name="Langlade N.B."/>
        </authorList>
    </citation>
    <scope>NUCLEOTIDE SEQUENCE</scope>
    <source>
        <tissue evidence="5">Leaves</tissue>
    </source>
</reference>
<comment type="similarity">
    <text evidence="1">Belongs to the peptidase C48 family.</text>
</comment>
<dbReference type="PROSITE" id="PS50600">
    <property type="entry name" value="ULP_PROTEASE"/>
    <property type="match status" value="1"/>
</dbReference>
<dbReference type="Pfam" id="PF02902">
    <property type="entry name" value="Peptidase_C48"/>
    <property type="match status" value="1"/>
</dbReference>
<dbReference type="AlphaFoldDB" id="A0A9K3E0I0"/>
<keyword evidence="6" id="KW-1185">Reference proteome</keyword>
<comment type="caution">
    <text evidence="5">The sequence shown here is derived from an EMBL/GenBank/DDBJ whole genome shotgun (WGS) entry which is preliminary data.</text>
</comment>
<accession>A0A9K3E0I0</accession>